<dbReference type="Pfam" id="PF14681">
    <property type="entry name" value="UPRTase"/>
    <property type="match status" value="1"/>
</dbReference>
<evidence type="ECO:0000259" key="1">
    <source>
        <dbReference type="Pfam" id="PF14681"/>
    </source>
</evidence>
<proteinExistence type="predicted"/>
<dbReference type="NCBIfam" id="NF001097">
    <property type="entry name" value="PRK00129.1"/>
    <property type="match status" value="1"/>
</dbReference>
<dbReference type="Proteomes" id="UP000036520">
    <property type="component" value="Chromosome"/>
</dbReference>
<organism evidence="2 3">
    <name type="scientific">Cyclobacterium amurskyense</name>
    <dbReference type="NCBI Taxonomy" id="320787"/>
    <lineage>
        <taxon>Bacteria</taxon>
        <taxon>Pseudomonadati</taxon>
        <taxon>Bacteroidota</taxon>
        <taxon>Cytophagia</taxon>
        <taxon>Cytophagales</taxon>
        <taxon>Cyclobacteriaceae</taxon>
        <taxon>Cyclobacterium</taxon>
    </lineage>
</organism>
<name>A0A0H4PBA7_9BACT</name>
<dbReference type="CDD" id="cd06223">
    <property type="entry name" value="PRTases_typeI"/>
    <property type="match status" value="1"/>
</dbReference>
<reference evidence="2 3" key="1">
    <citation type="submission" date="2015-07" db="EMBL/GenBank/DDBJ databases">
        <authorList>
            <person name="Kim K.M."/>
        </authorList>
    </citation>
    <scope>NUCLEOTIDE SEQUENCE [LARGE SCALE GENOMIC DNA]</scope>
    <source>
        <strain evidence="2 3">KCTC 12363</strain>
    </source>
</reference>
<gene>
    <name evidence="2" type="ORF">CA2015_0975</name>
</gene>
<accession>A0A0H4PBA7</accession>
<sequence>MFILNHNNSIANQYLAELRDINIQKDRMRFRKNLERVGEILAYELSKKLPFSPASVPSPFGEVETKLLAEKPVIIAVLRAALPFYQGVLNLFDHSDSGFIGAYRNESDSDSAIEITLNYLAAPDLTNKTIIMVDPMLATGKSILKSLQALNGNGIPKQIEIVSAIAAPEGIQHIQENLDLPHRFWIGAVDEKLNHQSYIIPGLGDAGDLAFGSKI</sequence>
<dbReference type="RefSeq" id="WP_048640875.1">
    <property type="nucleotide sequence ID" value="NZ_CAXBGM010000036.1"/>
</dbReference>
<dbReference type="PANTHER" id="PTHR11608:SF0">
    <property type="entry name" value="BIFUNCTIONAL PROTEIN PYRR"/>
    <property type="match status" value="1"/>
</dbReference>
<keyword evidence="2" id="KW-0328">Glycosyltransferase</keyword>
<dbReference type="PANTHER" id="PTHR11608">
    <property type="entry name" value="BIFUNCTIONAL PROTEIN PYRR"/>
    <property type="match status" value="1"/>
</dbReference>
<dbReference type="GO" id="GO:0016757">
    <property type="term" value="F:glycosyltransferase activity"/>
    <property type="evidence" value="ECO:0007669"/>
    <property type="project" value="UniProtKB-KW"/>
</dbReference>
<evidence type="ECO:0000313" key="3">
    <source>
        <dbReference type="Proteomes" id="UP000036520"/>
    </source>
</evidence>
<keyword evidence="2" id="KW-0808">Transferase</keyword>
<dbReference type="InterPro" id="IPR000836">
    <property type="entry name" value="PRTase_dom"/>
</dbReference>
<dbReference type="InterPro" id="IPR029057">
    <property type="entry name" value="PRTase-like"/>
</dbReference>
<dbReference type="PATRIC" id="fig|320787.5.peg.1090"/>
<dbReference type="SUPFAM" id="SSF53271">
    <property type="entry name" value="PRTase-like"/>
    <property type="match status" value="1"/>
</dbReference>
<keyword evidence="3" id="KW-1185">Reference proteome</keyword>
<feature type="domain" description="Phosphoribosyltransferase" evidence="1">
    <location>
        <begin position="9"/>
        <end position="212"/>
    </location>
</feature>
<dbReference type="OrthoDB" id="9781675at2"/>
<dbReference type="Gene3D" id="3.40.50.2020">
    <property type="match status" value="1"/>
</dbReference>
<dbReference type="STRING" id="320787.CA2015_0975"/>
<dbReference type="InterPro" id="IPR050137">
    <property type="entry name" value="PyrR_bifunctional"/>
</dbReference>
<dbReference type="EMBL" id="CP012040">
    <property type="protein sequence ID" value="AKP50430.1"/>
    <property type="molecule type" value="Genomic_DNA"/>
</dbReference>
<dbReference type="AlphaFoldDB" id="A0A0H4PBA7"/>
<dbReference type="KEGG" id="camu:CA2015_0975"/>
<protein>
    <submittedName>
        <fullName evidence="2">Uracil phosphoribosyltransferase</fullName>
    </submittedName>
</protein>
<evidence type="ECO:0000313" key="2">
    <source>
        <dbReference type="EMBL" id="AKP50430.1"/>
    </source>
</evidence>